<dbReference type="Pfam" id="PF10453">
    <property type="entry name" value="NUFIP1"/>
    <property type="match status" value="1"/>
</dbReference>
<proteinExistence type="predicted"/>
<feature type="compositionally biased region" description="Basic and acidic residues" evidence="1">
    <location>
        <begin position="221"/>
        <end position="242"/>
    </location>
</feature>
<feature type="compositionally biased region" description="Basic residues" evidence="1">
    <location>
        <begin position="207"/>
        <end position="220"/>
    </location>
</feature>
<dbReference type="VEuPathDB" id="VectorBase:SCAU011804"/>
<dbReference type="GO" id="GO:0005634">
    <property type="term" value="C:nucleus"/>
    <property type="evidence" value="ECO:0007669"/>
    <property type="project" value="TreeGrafter"/>
</dbReference>
<evidence type="ECO:0000313" key="4">
    <source>
        <dbReference type="Proteomes" id="UP000095300"/>
    </source>
</evidence>
<accession>A0A1I8PWP2</accession>
<feature type="region of interest" description="Disordered" evidence="1">
    <location>
        <begin position="345"/>
        <end position="368"/>
    </location>
</feature>
<dbReference type="InterPro" id="IPR039136">
    <property type="entry name" value="NUFIP1-like"/>
</dbReference>
<feature type="compositionally biased region" description="Basic and acidic residues" evidence="1">
    <location>
        <begin position="433"/>
        <end position="446"/>
    </location>
</feature>
<dbReference type="STRING" id="35570.A0A1I8PWP2"/>
<sequence>MEKPFKFLLPSPNFGAKTKESVKPKPHFLTPSGMTLLPRDKQPPPMYGKRGATIPPRYLKPVAPPPTMTQPLKQYCEPCEMELGSLEDFKQHRAQHEKCPVDGCQYRGHPTVMDKHVSALHASGLFDKFKKLSTPEEIAAWREERRKKYPTVANVLLKQKAQEQRQKRGERLEANKSRFGKQDDRKRALPNKESKDGSETTHDRSQPKNKNKNKKKRKNNREKNHEKQKPVGPDEKEQKSCGEEEEIRGPMFPGTFGMEGYEHFHKSPPNIPGNALLGLIGAYGSDDNTDTEDEGSHNIAEESILEKDVSLKSTTIIDSSNAEMENSKIKEGSLDCLETKIEDKLREKSPHEAGPDERTHTQEHSEQPIVAEAIKQTLGEDTNLHQLLLTESSKPNKENSSDEGPEETAIMRTMPEYKTEKQNSTPPTPSPAKPKDATTEKNETNKKAKQAVKRKFGLDYRKAKVRKQNTMLEKLLETDIRHERNVLLQCVRYVCENNFFGVSQTQTPPNP</sequence>
<dbReference type="GO" id="GO:0000492">
    <property type="term" value="P:box C/D snoRNP assembly"/>
    <property type="evidence" value="ECO:0007669"/>
    <property type="project" value="TreeGrafter"/>
</dbReference>
<dbReference type="InterPro" id="IPR019496">
    <property type="entry name" value="NUFIP1_cons_dom"/>
</dbReference>
<reference evidence="3" key="1">
    <citation type="submission" date="2020-05" db="UniProtKB">
        <authorList>
            <consortium name="EnsemblMetazoa"/>
        </authorList>
    </citation>
    <scope>IDENTIFICATION</scope>
    <source>
        <strain evidence="3">USDA</strain>
    </source>
</reference>
<keyword evidence="4" id="KW-1185">Reference proteome</keyword>
<dbReference type="PANTHER" id="PTHR13309">
    <property type="entry name" value="NUCLEAR FRAGILE X MENTAL RETARDATION PROTEIN INTERACTING PROTEIN 1"/>
    <property type="match status" value="1"/>
</dbReference>
<feature type="region of interest" description="Disordered" evidence="1">
    <location>
        <begin position="158"/>
        <end position="267"/>
    </location>
</feature>
<feature type="region of interest" description="Disordered" evidence="1">
    <location>
        <begin position="389"/>
        <end position="452"/>
    </location>
</feature>
<dbReference type="OrthoDB" id="273070at2759"/>
<gene>
    <name evidence="3" type="primary">106092871</name>
</gene>
<dbReference type="AlphaFoldDB" id="A0A1I8PWP2"/>
<evidence type="ECO:0000259" key="2">
    <source>
        <dbReference type="Pfam" id="PF10453"/>
    </source>
</evidence>
<feature type="compositionally biased region" description="Basic and acidic residues" evidence="1">
    <location>
        <begin position="345"/>
        <end position="366"/>
    </location>
</feature>
<evidence type="ECO:0000256" key="1">
    <source>
        <dbReference type="SAM" id="MobiDB-lite"/>
    </source>
</evidence>
<feature type="domain" description="FMR1-interacting protein 1 conserved" evidence="2">
    <location>
        <begin position="131"/>
        <end position="170"/>
    </location>
</feature>
<protein>
    <recommendedName>
        <fullName evidence="2">FMR1-interacting protein 1 conserved domain-containing protein</fullName>
    </recommendedName>
</protein>
<feature type="region of interest" description="Disordered" evidence="1">
    <location>
        <begin position="10"/>
        <end position="67"/>
    </location>
</feature>
<evidence type="ECO:0000313" key="3">
    <source>
        <dbReference type="EnsemblMetazoa" id="SCAU011804-PA"/>
    </source>
</evidence>
<dbReference type="EnsemblMetazoa" id="SCAU011804-RA">
    <property type="protein sequence ID" value="SCAU011804-PA"/>
    <property type="gene ID" value="SCAU011804"/>
</dbReference>
<dbReference type="GO" id="GO:0003723">
    <property type="term" value="F:RNA binding"/>
    <property type="evidence" value="ECO:0007669"/>
    <property type="project" value="InterPro"/>
</dbReference>
<organism evidence="3 4">
    <name type="scientific">Stomoxys calcitrans</name>
    <name type="common">Stable fly</name>
    <name type="synonym">Conops calcitrans</name>
    <dbReference type="NCBI Taxonomy" id="35570"/>
    <lineage>
        <taxon>Eukaryota</taxon>
        <taxon>Metazoa</taxon>
        <taxon>Ecdysozoa</taxon>
        <taxon>Arthropoda</taxon>
        <taxon>Hexapoda</taxon>
        <taxon>Insecta</taxon>
        <taxon>Pterygota</taxon>
        <taxon>Neoptera</taxon>
        <taxon>Endopterygota</taxon>
        <taxon>Diptera</taxon>
        <taxon>Brachycera</taxon>
        <taxon>Muscomorpha</taxon>
        <taxon>Muscoidea</taxon>
        <taxon>Muscidae</taxon>
        <taxon>Stomoxys</taxon>
    </lineage>
</organism>
<dbReference type="KEGG" id="scac:106092871"/>
<dbReference type="Proteomes" id="UP000095300">
    <property type="component" value="Unassembled WGS sequence"/>
</dbReference>
<dbReference type="PANTHER" id="PTHR13309:SF0">
    <property type="entry name" value="FMR1-INTERACTING PROTEIN NUFIP1"/>
    <property type="match status" value="1"/>
</dbReference>
<feature type="compositionally biased region" description="Basic and acidic residues" evidence="1">
    <location>
        <begin position="160"/>
        <end position="206"/>
    </location>
</feature>
<name>A0A1I8PWP2_STOCA</name>